<dbReference type="Proteomes" id="UP001597526">
    <property type="component" value="Unassembled WGS sequence"/>
</dbReference>
<evidence type="ECO:0000313" key="2">
    <source>
        <dbReference type="Proteomes" id="UP001597526"/>
    </source>
</evidence>
<proteinExistence type="predicted"/>
<accession>A0ABW5N1M6</accession>
<evidence type="ECO:0008006" key="3">
    <source>
        <dbReference type="Google" id="ProtNLM"/>
    </source>
</evidence>
<reference evidence="2" key="1">
    <citation type="journal article" date="2019" name="Int. J. Syst. Evol. Microbiol.">
        <title>The Global Catalogue of Microorganisms (GCM) 10K type strain sequencing project: providing services to taxonomists for standard genome sequencing and annotation.</title>
        <authorList>
            <consortium name="The Broad Institute Genomics Platform"/>
            <consortium name="The Broad Institute Genome Sequencing Center for Infectious Disease"/>
            <person name="Wu L."/>
            <person name="Ma J."/>
        </authorList>
    </citation>
    <scope>NUCLEOTIDE SEQUENCE [LARGE SCALE GENOMIC DNA]</scope>
    <source>
        <strain evidence="2">KCTC 52368</strain>
    </source>
</reference>
<gene>
    <name evidence="1" type="ORF">ACFSQJ_18975</name>
</gene>
<sequence length="156" mass="17270">MKKIFLKLLVVFTLISGISCDETKDQTGNFSAEQITELKSIAVEGTWEIAYFFDTDKEETSNFNGFSFTFNASGALLAVNGTNEINGTWSITDSSSDDDSNSESDVDFNIFFSTPLDFEELSDDWDIVSYTSSRIELKDVSGGNGGIDNLVFEKKK</sequence>
<protein>
    <recommendedName>
        <fullName evidence="3">Lipocalin-like domain-containing protein</fullName>
    </recommendedName>
</protein>
<dbReference type="PROSITE" id="PS51257">
    <property type="entry name" value="PROKAR_LIPOPROTEIN"/>
    <property type="match status" value="1"/>
</dbReference>
<organism evidence="1 2">
    <name type="scientific">Croceitalea marina</name>
    <dbReference type="NCBI Taxonomy" id="1775166"/>
    <lineage>
        <taxon>Bacteria</taxon>
        <taxon>Pseudomonadati</taxon>
        <taxon>Bacteroidota</taxon>
        <taxon>Flavobacteriia</taxon>
        <taxon>Flavobacteriales</taxon>
        <taxon>Flavobacteriaceae</taxon>
        <taxon>Croceitalea</taxon>
    </lineage>
</organism>
<dbReference type="RefSeq" id="WP_377768496.1">
    <property type="nucleotide sequence ID" value="NZ_JBHULB010000083.1"/>
</dbReference>
<dbReference type="EMBL" id="JBHULB010000083">
    <property type="protein sequence ID" value="MFD2589016.1"/>
    <property type="molecule type" value="Genomic_DNA"/>
</dbReference>
<comment type="caution">
    <text evidence="1">The sequence shown here is derived from an EMBL/GenBank/DDBJ whole genome shotgun (WGS) entry which is preliminary data.</text>
</comment>
<evidence type="ECO:0000313" key="1">
    <source>
        <dbReference type="EMBL" id="MFD2589016.1"/>
    </source>
</evidence>
<keyword evidence="2" id="KW-1185">Reference proteome</keyword>
<name>A0ABW5N1M6_9FLAO</name>